<keyword evidence="6" id="KW-0819">tRNA processing</keyword>
<dbReference type="PROSITE" id="PS51625">
    <property type="entry name" value="SAM_MT_TRMB"/>
    <property type="match status" value="1"/>
</dbReference>
<evidence type="ECO:0000313" key="8">
    <source>
        <dbReference type="EMBL" id="KAJ9129445.1"/>
    </source>
</evidence>
<dbReference type="GO" id="GO:0043527">
    <property type="term" value="C:tRNA methyltransferase complex"/>
    <property type="evidence" value="ECO:0007669"/>
    <property type="project" value="TreeGrafter"/>
</dbReference>
<name>A0AA38R5J8_9PEZI</name>
<protein>
    <recommendedName>
        <fullName evidence="2">tRNA (guanine(46)-N(7))-methyltransferase</fullName>
        <ecNumber evidence="2">2.1.1.33</ecNumber>
    </recommendedName>
</protein>
<keyword evidence="4" id="KW-0808">Transferase</keyword>
<dbReference type="SUPFAM" id="SSF53335">
    <property type="entry name" value="S-adenosyl-L-methionine-dependent methyltransferases"/>
    <property type="match status" value="1"/>
</dbReference>
<evidence type="ECO:0000256" key="5">
    <source>
        <dbReference type="ARBA" id="ARBA00022691"/>
    </source>
</evidence>
<dbReference type="InterPro" id="IPR029063">
    <property type="entry name" value="SAM-dependent_MTases_sf"/>
</dbReference>
<dbReference type="NCBIfam" id="TIGR00091">
    <property type="entry name" value="tRNA (guanosine(46)-N7)-methyltransferase TrmB"/>
    <property type="match status" value="1"/>
</dbReference>
<dbReference type="InterPro" id="IPR003358">
    <property type="entry name" value="tRNA_(Gua-N-7)_MeTrfase_Trmb"/>
</dbReference>
<dbReference type="AlphaFoldDB" id="A0AA38R5J8"/>
<dbReference type="Proteomes" id="UP001174691">
    <property type="component" value="Unassembled WGS sequence"/>
</dbReference>
<organism evidence="8 9">
    <name type="scientific">Coniochaeta hoffmannii</name>
    <dbReference type="NCBI Taxonomy" id="91930"/>
    <lineage>
        <taxon>Eukaryota</taxon>
        <taxon>Fungi</taxon>
        <taxon>Dikarya</taxon>
        <taxon>Ascomycota</taxon>
        <taxon>Pezizomycotina</taxon>
        <taxon>Sordariomycetes</taxon>
        <taxon>Sordariomycetidae</taxon>
        <taxon>Coniochaetales</taxon>
        <taxon>Coniochaetaceae</taxon>
        <taxon>Coniochaeta</taxon>
    </lineage>
</organism>
<evidence type="ECO:0000256" key="4">
    <source>
        <dbReference type="ARBA" id="ARBA00022679"/>
    </source>
</evidence>
<feature type="region of interest" description="Disordered" evidence="7">
    <location>
        <begin position="197"/>
        <end position="227"/>
    </location>
</feature>
<reference evidence="8" key="1">
    <citation type="submission" date="2022-07" db="EMBL/GenBank/DDBJ databases">
        <title>Fungi with potential for degradation of polypropylene.</title>
        <authorList>
            <person name="Gostincar C."/>
        </authorList>
    </citation>
    <scope>NUCLEOTIDE SEQUENCE</scope>
    <source>
        <strain evidence="8">EXF-13287</strain>
    </source>
</reference>
<accession>A0AA38R5J8</accession>
<evidence type="ECO:0000256" key="3">
    <source>
        <dbReference type="ARBA" id="ARBA00022603"/>
    </source>
</evidence>
<dbReference type="PANTHER" id="PTHR23417">
    <property type="entry name" value="3-DEOXY-D-MANNO-OCTULOSONIC-ACID TRANSFERASE/TRNA GUANINE-N 7 - -METHYLTRANSFERASE"/>
    <property type="match status" value="1"/>
</dbReference>
<proteinExistence type="predicted"/>
<evidence type="ECO:0000256" key="2">
    <source>
        <dbReference type="ARBA" id="ARBA00011977"/>
    </source>
</evidence>
<dbReference type="EC" id="2.1.1.33" evidence="2"/>
<comment type="caution">
    <text evidence="8">The sequence shown here is derived from an EMBL/GenBank/DDBJ whole genome shotgun (WGS) entry which is preliminary data.</text>
</comment>
<evidence type="ECO:0000256" key="7">
    <source>
        <dbReference type="SAM" id="MobiDB-lite"/>
    </source>
</evidence>
<sequence length="227" mass="25693">MEIRVQVTDYVVDKIRAKRKQDPAGRAYQNISCLRANAMKFLPNFFAKAQLSKMFFCFPDPHFKAKKHKQRIVSATLNSEYAYVLRPGGVVYTITDVRDLHEWMVQHFEAHEAFERVAEEEVEADPCVEIMRKETEEGKKVERVKGDKFVALFRRLEDPEEVSYQGPGCEDGCEHEECEEYGCFWMHEHLVCAHPAGDGDEAGDKAGDKGGGVVVDGPGSTEASVEE</sequence>
<dbReference type="Gene3D" id="3.40.50.150">
    <property type="entry name" value="Vaccinia Virus protein VP39"/>
    <property type="match status" value="1"/>
</dbReference>
<evidence type="ECO:0000256" key="1">
    <source>
        <dbReference type="ARBA" id="ARBA00000142"/>
    </source>
</evidence>
<dbReference type="EMBL" id="JANBVN010000342">
    <property type="protein sequence ID" value="KAJ9129445.1"/>
    <property type="molecule type" value="Genomic_DNA"/>
</dbReference>
<dbReference type="Pfam" id="PF02390">
    <property type="entry name" value="Methyltransf_4"/>
    <property type="match status" value="1"/>
</dbReference>
<keyword evidence="9" id="KW-1185">Reference proteome</keyword>
<comment type="catalytic activity">
    <reaction evidence="1">
        <text>guanosine(46) in tRNA + S-adenosyl-L-methionine = N(7)-methylguanosine(46) in tRNA + S-adenosyl-L-homocysteine</text>
        <dbReference type="Rhea" id="RHEA:42708"/>
        <dbReference type="Rhea" id="RHEA-COMP:10188"/>
        <dbReference type="Rhea" id="RHEA-COMP:10189"/>
        <dbReference type="ChEBI" id="CHEBI:57856"/>
        <dbReference type="ChEBI" id="CHEBI:59789"/>
        <dbReference type="ChEBI" id="CHEBI:74269"/>
        <dbReference type="ChEBI" id="CHEBI:74480"/>
        <dbReference type="EC" id="2.1.1.33"/>
    </reaction>
</comment>
<evidence type="ECO:0000313" key="9">
    <source>
        <dbReference type="Proteomes" id="UP001174691"/>
    </source>
</evidence>
<keyword evidence="3" id="KW-0489">Methyltransferase</keyword>
<evidence type="ECO:0000256" key="6">
    <source>
        <dbReference type="ARBA" id="ARBA00022694"/>
    </source>
</evidence>
<dbReference type="PANTHER" id="PTHR23417:SF16">
    <property type="entry name" value="TRNA (GUANINE-N(7)-)-METHYLTRANSFERASE"/>
    <property type="match status" value="1"/>
</dbReference>
<dbReference type="GO" id="GO:0008176">
    <property type="term" value="F:tRNA (guanine(46)-N7)-methyltransferase activity"/>
    <property type="evidence" value="ECO:0007669"/>
    <property type="project" value="UniProtKB-EC"/>
</dbReference>
<keyword evidence="5" id="KW-0949">S-adenosyl-L-methionine</keyword>
<gene>
    <name evidence="8" type="ORF">NKR19_g10369</name>
</gene>